<organism evidence="1 2">
    <name type="scientific">Acidocella aromatica</name>
    <dbReference type="NCBI Taxonomy" id="1303579"/>
    <lineage>
        <taxon>Bacteria</taxon>
        <taxon>Pseudomonadati</taxon>
        <taxon>Pseudomonadota</taxon>
        <taxon>Alphaproteobacteria</taxon>
        <taxon>Acetobacterales</taxon>
        <taxon>Acidocellaceae</taxon>
        <taxon>Acidocella</taxon>
    </lineage>
</organism>
<dbReference type="AlphaFoldDB" id="A0A840VEN5"/>
<keyword evidence="2" id="KW-1185">Reference proteome</keyword>
<dbReference type="EMBL" id="JACHFJ010000015">
    <property type="protein sequence ID" value="MBB5374343.1"/>
    <property type="molecule type" value="Genomic_DNA"/>
</dbReference>
<evidence type="ECO:0000313" key="2">
    <source>
        <dbReference type="Proteomes" id="UP000553706"/>
    </source>
</evidence>
<sequence>MSESESEDEILDRIEAALRKIASLSKPAGGEALDRATLAEGLDQVINRLRTAIDEVHPPEPTE</sequence>
<accession>A0A840VEN5</accession>
<comment type="caution">
    <text evidence="1">The sequence shown here is derived from an EMBL/GenBank/DDBJ whole genome shotgun (WGS) entry which is preliminary data.</text>
</comment>
<dbReference type="Proteomes" id="UP000553706">
    <property type="component" value="Unassembled WGS sequence"/>
</dbReference>
<proteinExistence type="predicted"/>
<evidence type="ECO:0000313" key="1">
    <source>
        <dbReference type="EMBL" id="MBB5374343.1"/>
    </source>
</evidence>
<reference evidence="1 2" key="1">
    <citation type="submission" date="2020-08" db="EMBL/GenBank/DDBJ databases">
        <title>Genomic Encyclopedia of Type Strains, Phase IV (KMG-IV): sequencing the most valuable type-strain genomes for metagenomic binning, comparative biology and taxonomic classification.</title>
        <authorList>
            <person name="Goeker M."/>
        </authorList>
    </citation>
    <scope>NUCLEOTIDE SEQUENCE [LARGE SCALE GENOMIC DNA]</scope>
    <source>
        <strain evidence="1 2">DSM 27026</strain>
    </source>
</reference>
<protein>
    <submittedName>
        <fullName evidence="1">Uncharacterized protein</fullName>
    </submittedName>
</protein>
<gene>
    <name evidence="1" type="ORF">HNP71_002615</name>
</gene>
<name>A0A840VEN5_9PROT</name>
<dbReference type="RefSeq" id="WP_183267365.1">
    <property type="nucleotide sequence ID" value="NZ_JACHFJ010000015.1"/>
</dbReference>